<evidence type="ECO:0000256" key="18">
    <source>
        <dbReference type="PIRSR" id="PIRSR600542-1"/>
    </source>
</evidence>
<keyword evidence="11" id="KW-0472">Membrane</keyword>
<evidence type="ECO:0000256" key="14">
    <source>
        <dbReference type="ARBA" id="ARBA00052702"/>
    </source>
</evidence>
<evidence type="ECO:0000313" key="21">
    <source>
        <dbReference type="Proteomes" id="UP001217754"/>
    </source>
</evidence>
<dbReference type="GO" id="GO:0006631">
    <property type="term" value="P:fatty acid metabolic process"/>
    <property type="evidence" value="ECO:0007669"/>
    <property type="project" value="UniProtKB-KW"/>
</dbReference>
<keyword evidence="10" id="KW-0496">Mitochondrion</keyword>
<dbReference type="FunFam" id="3.30.559.70:FF:000007">
    <property type="entry name" value="Carnitine O-acetyltransferase, mitochondrial"/>
    <property type="match status" value="1"/>
</dbReference>
<evidence type="ECO:0000256" key="4">
    <source>
        <dbReference type="ARBA" id="ARBA00022448"/>
    </source>
</evidence>
<dbReference type="GeneID" id="85224366"/>
<dbReference type="RefSeq" id="XP_060120667.1">
    <property type="nucleotide sequence ID" value="XM_060264684.1"/>
</dbReference>
<feature type="domain" description="Choline/carnitine acyltransferase" evidence="19">
    <location>
        <begin position="22"/>
        <end position="588"/>
    </location>
</feature>
<keyword evidence="21" id="KW-1185">Reference proteome</keyword>
<dbReference type="SUPFAM" id="SSF52777">
    <property type="entry name" value="CoA-dependent acyltransferases"/>
    <property type="match status" value="2"/>
</dbReference>
<feature type="active site" description="Proton acceptor" evidence="18">
    <location>
        <position position="323"/>
    </location>
</feature>
<name>A0AAF0J951_9BASI</name>
<keyword evidence="12" id="KW-0576">Peroxisome</keyword>
<evidence type="ECO:0000256" key="7">
    <source>
        <dbReference type="ARBA" id="ARBA00022832"/>
    </source>
</evidence>
<dbReference type="GO" id="GO:0005777">
    <property type="term" value="C:peroxisome"/>
    <property type="evidence" value="ECO:0007669"/>
    <property type="project" value="UniProtKB-SubCell"/>
</dbReference>
<dbReference type="AlphaFoldDB" id="A0AAF0J951"/>
<evidence type="ECO:0000256" key="15">
    <source>
        <dbReference type="ARBA" id="ARBA00053195"/>
    </source>
</evidence>
<keyword evidence="4" id="KW-0813">Transport</keyword>
<evidence type="ECO:0000256" key="11">
    <source>
        <dbReference type="ARBA" id="ARBA00023136"/>
    </source>
</evidence>
<evidence type="ECO:0000256" key="5">
    <source>
        <dbReference type="ARBA" id="ARBA00022679"/>
    </source>
</evidence>
<comment type="catalytic activity">
    <reaction evidence="14">
        <text>(R)-carnitine + acetyl-CoA = O-acetyl-(R)-carnitine + CoA</text>
        <dbReference type="Rhea" id="RHEA:21136"/>
        <dbReference type="ChEBI" id="CHEBI:16347"/>
        <dbReference type="ChEBI" id="CHEBI:57287"/>
        <dbReference type="ChEBI" id="CHEBI:57288"/>
        <dbReference type="ChEBI" id="CHEBI:57589"/>
        <dbReference type="EC" id="2.3.1.7"/>
    </reaction>
</comment>
<dbReference type="GO" id="GO:0009437">
    <property type="term" value="P:carnitine metabolic process"/>
    <property type="evidence" value="ECO:0007669"/>
    <property type="project" value="TreeGrafter"/>
</dbReference>
<dbReference type="GO" id="GO:0005743">
    <property type="term" value="C:mitochondrial inner membrane"/>
    <property type="evidence" value="ECO:0007669"/>
    <property type="project" value="UniProtKB-SubCell"/>
</dbReference>
<evidence type="ECO:0000256" key="9">
    <source>
        <dbReference type="ARBA" id="ARBA00023098"/>
    </source>
</evidence>
<gene>
    <name evidence="20" type="primary">CAT2</name>
    <name evidence="20" type="ORF">MJAP1_000717</name>
</gene>
<reference evidence="20" key="1">
    <citation type="submission" date="2023-03" db="EMBL/GenBank/DDBJ databases">
        <title>Mating type loci evolution in Malassezia.</title>
        <authorList>
            <person name="Coelho M.A."/>
        </authorList>
    </citation>
    <scope>NUCLEOTIDE SEQUENCE</scope>
    <source>
        <strain evidence="20">CBS 9431</strain>
    </source>
</reference>
<dbReference type="InterPro" id="IPR039551">
    <property type="entry name" value="Cho/carn_acyl_trans"/>
</dbReference>
<dbReference type="EC" id="2.3.1.7" evidence="16"/>
<evidence type="ECO:0000256" key="16">
    <source>
        <dbReference type="ARBA" id="ARBA00066910"/>
    </source>
</evidence>
<dbReference type="InterPro" id="IPR000542">
    <property type="entry name" value="Carn_acyl_trans"/>
</dbReference>
<keyword evidence="6" id="KW-0999">Mitochondrion inner membrane</keyword>
<evidence type="ECO:0000256" key="8">
    <source>
        <dbReference type="ARBA" id="ARBA00022946"/>
    </source>
</evidence>
<dbReference type="PANTHER" id="PTHR22589:SF103">
    <property type="entry name" value="CARNITINE O-ACETYL-TRANSFERASE, ISOFORM A-RELATED"/>
    <property type="match status" value="1"/>
</dbReference>
<organism evidence="20 21">
    <name type="scientific">Malassezia japonica</name>
    <dbReference type="NCBI Taxonomy" id="223818"/>
    <lineage>
        <taxon>Eukaryota</taxon>
        <taxon>Fungi</taxon>
        <taxon>Dikarya</taxon>
        <taxon>Basidiomycota</taxon>
        <taxon>Ustilaginomycotina</taxon>
        <taxon>Malasseziomycetes</taxon>
        <taxon>Malasseziales</taxon>
        <taxon>Malasseziaceae</taxon>
        <taxon>Malassezia</taxon>
    </lineage>
</organism>
<evidence type="ECO:0000256" key="13">
    <source>
        <dbReference type="ARBA" id="ARBA00023315"/>
    </source>
</evidence>
<proteinExistence type="inferred from homology"/>
<accession>A0AAF0J951</accession>
<comment type="similarity">
    <text evidence="3">Belongs to the carnitine/choline acetyltransferase family.</text>
</comment>
<comment type="subcellular location">
    <subcellularLocation>
        <location evidence="2">Mitochondrion inner membrane</location>
        <topology evidence="2">Peripheral membrane protein</topology>
        <orientation evidence="2">Matrix side</orientation>
    </subcellularLocation>
    <subcellularLocation>
        <location evidence="1">Peroxisome</location>
    </subcellularLocation>
</comment>
<evidence type="ECO:0000256" key="3">
    <source>
        <dbReference type="ARBA" id="ARBA00005232"/>
    </source>
</evidence>
<keyword evidence="7" id="KW-0276">Fatty acid metabolism</keyword>
<dbReference type="GO" id="GO:0004092">
    <property type="term" value="F:carnitine O-acetyltransferase activity"/>
    <property type="evidence" value="ECO:0007669"/>
    <property type="project" value="UniProtKB-EC"/>
</dbReference>
<evidence type="ECO:0000313" key="20">
    <source>
        <dbReference type="EMBL" id="WFD37770.1"/>
    </source>
</evidence>
<dbReference type="InterPro" id="IPR042231">
    <property type="entry name" value="Cho/carn_acyl_trans_2"/>
</dbReference>
<dbReference type="Gene3D" id="3.30.559.10">
    <property type="entry name" value="Chloramphenicol acetyltransferase-like domain"/>
    <property type="match status" value="1"/>
</dbReference>
<keyword evidence="13 20" id="KW-0012">Acyltransferase</keyword>
<evidence type="ECO:0000256" key="2">
    <source>
        <dbReference type="ARBA" id="ARBA00004443"/>
    </source>
</evidence>
<dbReference type="PROSITE" id="PS00439">
    <property type="entry name" value="ACYLTRANSF_C_1"/>
    <property type="match status" value="1"/>
</dbReference>
<evidence type="ECO:0000256" key="17">
    <source>
        <dbReference type="ARBA" id="ARBA00073438"/>
    </source>
</evidence>
<evidence type="ECO:0000256" key="12">
    <source>
        <dbReference type="ARBA" id="ARBA00023140"/>
    </source>
</evidence>
<dbReference type="EMBL" id="CP119958">
    <property type="protein sequence ID" value="WFD37770.1"/>
    <property type="molecule type" value="Genomic_DNA"/>
</dbReference>
<keyword evidence="5 20" id="KW-0808">Transferase</keyword>
<evidence type="ECO:0000259" key="19">
    <source>
        <dbReference type="Pfam" id="PF00755"/>
    </source>
</evidence>
<dbReference type="Gene3D" id="3.30.559.70">
    <property type="entry name" value="Choline/Carnitine o-acyltransferase, domain 2"/>
    <property type="match status" value="1"/>
</dbReference>
<keyword evidence="9" id="KW-0443">Lipid metabolism</keyword>
<comment type="function">
    <text evidence="15">Carnitine acetylase is specific for short chain fatty acids. Carnitine acetylase seems to affect the flux through the pyruvate dehydrogenase complex. It may be involved as well in the transport of acetyl-CoA into mitochondria.</text>
</comment>
<keyword evidence="8" id="KW-0809">Transit peptide</keyword>
<evidence type="ECO:0000256" key="6">
    <source>
        <dbReference type="ARBA" id="ARBA00022792"/>
    </source>
</evidence>
<sequence length="607" mass="68140">MTKPTGEQPKQMYAGQSSLPLLPVPALEETLKKYLRTTLPLHKNAESEARTSQAVESALKGKDAALMQKLQDRLVHRATAEGRESWLYDWWLSGAYMSPRDPLVPFVSYFFMHRADPKVKDYVTRSAHILKAIMAFRKMVVDETLAPEKTKTGFMCMAGYKYLFNSCRIPQETEDVTEVFDPAKNNHVTIMRNGHFFELQLVNPVTGKELSVPEIEVQLDKIVSDPRAQQPAASPIGVLSSDSRDNWAKARQALISGPNGEVNKKSLERIESSIIVLCLDDQKPISMEERGWGIWTGQDRNRFYDKQQFVVAANGTSGYIGEHSMLDGTQTLRMNNFVLNSLEQGKINLEGEASGAVLEDPVFLEFAQDANSEKAVKESQQRFAELMGKHAMAALDFQGYGKGAIKQYKCSPDAWVQMAFQLAFYRLFGRVCATYEAAQTRKFKLGRTETIRSCSVESKAFVEAMENTSASDAERLKAFQTAAAQHIKYAKECSDAHGVDRHLLGLKKLIQQGEEFPAIFQDPINAESGTWILSTSQMSTDVFDGWGFGEVTPKGFGVAYGIKENSLSFTLVCLKEEHNPVRMTEYLNRALLDIRDMHDRTAQKPKM</sequence>
<dbReference type="InterPro" id="IPR023213">
    <property type="entry name" value="CAT-like_dom_sf"/>
</dbReference>
<evidence type="ECO:0000256" key="1">
    <source>
        <dbReference type="ARBA" id="ARBA00004275"/>
    </source>
</evidence>
<evidence type="ECO:0000256" key="10">
    <source>
        <dbReference type="ARBA" id="ARBA00023128"/>
    </source>
</evidence>
<dbReference type="PANTHER" id="PTHR22589">
    <property type="entry name" value="CARNITINE O-ACYLTRANSFERASE"/>
    <property type="match status" value="1"/>
</dbReference>
<dbReference type="Pfam" id="PF00755">
    <property type="entry name" value="Carn_acyltransf"/>
    <property type="match status" value="1"/>
</dbReference>
<protein>
    <recommendedName>
        <fullName evidence="17">Carnitine O-acetyltransferase, mitochondrial</fullName>
        <ecNumber evidence="16">2.3.1.7</ecNumber>
    </recommendedName>
</protein>
<dbReference type="Proteomes" id="UP001217754">
    <property type="component" value="Chromosome 1"/>
</dbReference>